<dbReference type="SUPFAM" id="SSF51735">
    <property type="entry name" value="NAD(P)-binding Rossmann-fold domains"/>
    <property type="match status" value="1"/>
</dbReference>
<feature type="domain" description="6-phosphogluconate dehydrogenase NADP-binding" evidence="8">
    <location>
        <begin position="197"/>
        <end position="396"/>
    </location>
</feature>
<evidence type="ECO:0000259" key="8">
    <source>
        <dbReference type="Pfam" id="PF03446"/>
    </source>
</evidence>
<dbReference type="PANTHER" id="PTHR22981:SF7">
    <property type="entry name" value="3-HYDROXYISOBUTYRATE DEHYDROGENASE, MITOCHONDRIAL"/>
    <property type="match status" value="1"/>
</dbReference>
<evidence type="ECO:0000256" key="6">
    <source>
        <dbReference type="ARBA" id="ARBA00023027"/>
    </source>
</evidence>
<keyword evidence="4" id="KW-0101">Branched-chain amino acid catabolism</keyword>
<dbReference type="STRING" id="94643.A0A2A9M598"/>
<dbReference type="Gene3D" id="1.10.1040.10">
    <property type="entry name" value="N-(1-d-carboxylethyl)-l-norvaline Dehydrogenase, domain 2"/>
    <property type="match status" value="1"/>
</dbReference>
<evidence type="ECO:0000256" key="5">
    <source>
        <dbReference type="ARBA" id="ARBA00023002"/>
    </source>
</evidence>
<dbReference type="GO" id="GO:0051287">
    <property type="term" value="F:NAD binding"/>
    <property type="evidence" value="ECO:0007669"/>
    <property type="project" value="InterPro"/>
</dbReference>
<dbReference type="Pfam" id="PF14833">
    <property type="entry name" value="NAD_binding_11"/>
    <property type="match status" value="1"/>
</dbReference>
<proteinExistence type="inferred from homology"/>
<dbReference type="OrthoDB" id="438525at2759"/>
<name>A0A2A9M598_BESBE</name>
<dbReference type="KEGG" id="bbes:BESB_032830"/>
<feature type="domain" description="3-hydroxyisobutyrate dehydrogenase-like NAD-binding" evidence="9">
    <location>
        <begin position="400"/>
        <end position="519"/>
    </location>
</feature>
<dbReference type="EC" id="1.1.1.31" evidence="3"/>
<keyword evidence="5" id="KW-0560">Oxidoreductase</keyword>
<dbReference type="GO" id="GO:0008442">
    <property type="term" value="F:3-hydroxyisobutyrate dehydrogenase activity"/>
    <property type="evidence" value="ECO:0007669"/>
    <property type="project" value="UniProtKB-EC"/>
</dbReference>
<keyword evidence="6" id="KW-0520">NAD</keyword>
<accession>A0A2A9M598</accession>
<comment type="catalytic activity">
    <reaction evidence="7">
        <text>3-hydroxy-2-methylpropanoate + NAD(+) = 2-methyl-3-oxopropanoate + NADH + H(+)</text>
        <dbReference type="Rhea" id="RHEA:17681"/>
        <dbReference type="ChEBI" id="CHEBI:11805"/>
        <dbReference type="ChEBI" id="CHEBI:15378"/>
        <dbReference type="ChEBI" id="CHEBI:57540"/>
        <dbReference type="ChEBI" id="CHEBI:57700"/>
        <dbReference type="ChEBI" id="CHEBI:57945"/>
        <dbReference type="EC" id="1.1.1.31"/>
    </reaction>
</comment>
<protein>
    <recommendedName>
        <fullName evidence="3">3-hydroxyisobutyrate dehydrogenase</fullName>
        <ecNumber evidence="3">1.1.1.31</ecNumber>
    </recommendedName>
</protein>
<dbReference type="Proteomes" id="UP000224006">
    <property type="component" value="Unassembled WGS sequence"/>
</dbReference>
<dbReference type="InterPro" id="IPR036291">
    <property type="entry name" value="NAD(P)-bd_dom_sf"/>
</dbReference>
<comment type="caution">
    <text evidence="10">The sequence shown here is derived from an EMBL/GenBank/DDBJ whole genome shotgun (WGS) entry which is preliminary data.</text>
</comment>
<evidence type="ECO:0000259" key="9">
    <source>
        <dbReference type="Pfam" id="PF14833"/>
    </source>
</evidence>
<sequence>MASSSLRWLLMSPTRSGSVQGACPGFLTFRQGRAARQLADSRRPPLQLWALSAHRRTAMSFSKWRQTSHVFQHASLLTKPPKRCRAAAAELTPPAFASQLSPARRRAPPVLPPEAIPKDAGVQVAERALLSSAGAEAAATPRGLVPATHGRAMTSPVRQGEHRPLPSFSVQVAGDAYIVDRPGEYQAEKKKPRQPLVGFVGLGNMGLRMATVLGRCGVQLCVYDVMARCVRLLEESFGAVPASSVEDLGHKVRESHLAFKKKESAKAQAGARGTSNATPRCPIVISMLPTANEVRDVVLSKGGLLDGLTGDKAVEGHKDSCSGLVVDCSTVGPNSAVEIAQEVRERGHRMIDAPVSGGIPGATNGNLTFMIGGAAEDVEVASPVLNFMAKKIFHCGESVGTGQVFKVCNNLILATTMLGVAEAFRLGKSAGVDLKLLNEVVNASSGRCWTAETYNPAPLADMTVPANRGYKSGFSCELMAKDLALCQETFKAQNLTCPVTDVACSMFGRLCDEGHAKLDIGCAFVHNI</sequence>
<dbReference type="SUPFAM" id="SSF48179">
    <property type="entry name" value="6-phosphogluconate dehydrogenase C-terminal domain-like"/>
    <property type="match status" value="1"/>
</dbReference>
<dbReference type="EMBL" id="NWUJ01000017">
    <property type="protein sequence ID" value="PFH31086.1"/>
    <property type="molecule type" value="Genomic_DNA"/>
</dbReference>
<dbReference type="GeneID" id="40308265"/>
<dbReference type="InterPro" id="IPR008927">
    <property type="entry name" value="6-PGluconate_DH-like_C_sf"/>
</dbReference>
<dbReference type="InterPro" id="IPR029154">
    <property type="entry name" value="HIBADH-like_NADP-bd"/>
</dbReference>
<reference evidence="10 11" key="1">
    <citation type="submission" date="2017-09" db="EMBL/GenBank/DDBJ databases">
        <title>Genome sequencing of Besnoitia besnoiti strain Bb-Ger1.</title>
        <authorList>
            <person name="Schares G."/>
            <person name="Venepally P."/>
            <person name="Lorenzi H.A."/>
        </authorList>
    </citation>
    <scope>NUCLEOTIDE SEQUENCE [LARGE SCALE GENOMIC DNA]</scope>
    <source>
        <strain evidence="10 11">Bb-Ger1</strain>
    </source>
</reference>
<dbReference type="Gene3D" id="3.40.50.720">
    <property type="entry name" value="NAD(P)-binding Rossmann-like Domain"/>
    <property type="match status" value="1"/>
</dbReference>
<dbReference type="FunFam" id="1.10.1040.10:FF:000006">
    <property type="entry name" value="3-hydroxyisobutyrate dehydrogenase"/>
    <property type="match status" value="1"/>
</dbReference>
<evidence type="ECO:0000313" key="10">
    <source>
        <dbReference type="EMBL" id="PFH31086.1"/>
    </source>
</evidence>
<dbReference type="GO" id="GO:0006574">
    <property type="term" value="P:L-valine catabolic process"/>
    <property type="evidence" value="ECO:0007669"/>
    <property type="project" value="TreeGrafter"/>
</dbReference>
<evidence type="ECO:0000256" key="2">
    <source>
        <dbReference type="ARBA" id="ARBA00006013"/>
    </source>
</evidence>
<keyword evidence="11" id="KW-1185">Reference proteome</keyword>
<dbReference type="InterPro" id="IPR013328">
    <property type="entry name" value="6PGD_dom2"/>
</dbReference>
<dbReference type="AlphaFoldDB" id="A0A2A9M598"/>
<evidence type="ECO:0000256" key="4">
    <source>
        <dbReference type="ARBA" id="ARBA00022456"/>
    </source>
</evidence>
<comment type="similarity">
    <text evidence="2">Belongs to the HIBADH-related family. 3-hydroxyisobutyrate dehydrogenase subfamily.</text>
</comment>
<organism evidence="10 11">
    <name type="scientific">Besnoitia besnoiti</name>
    <name type="common">Apicomplexan protozoan</name>
    <dbReference type="NCBI Taxonomy" id="94643"/>
    <lineage>
        <taxon>Eukaryota</taxon>
        <taxon>Sar</taxon>
        <taxon>Alveolata</taxon>
        <taxon>Apicomplexa</taxon>
        <taxon>Conoidasida</taxon>
        <taxon>Coccidia</taxon>
        <taxon>Eucoccidiorida</taxon>
        <taxon>Eimeriorina</taxon>
        <taxon>Sarcocystidae</taxon>
        <taxon>Besnoitia</taxon>
    </lineage>
</organism>
<dbReference type="Pfam" id="PF03446">
    <property type="entry name" value="NAD_binding_2"/>
    <property type="match status" value="1"/>
</dbReference>
<gene>
    <name evidence="10" type="ORF">BESB_032830</name>
</gene>
<dbReference type="GO" id="GO:0050661">
    <property type="term" value="F:NADP binding"/>
    <property type="evidence" value="ECO:0007669"/>
    <property type="project" value="InterPro"/>
</dbReference>
<evidence type="ECO:0000313" key="11">
    <source>
        <dbReference type="Proteomes" id="UP000224006"/>
    </source>
</evidence>
<evidence type="ECO:0000256" key="7">
    <source>
        <dbReference type="ARBA" id="ARBA00049197"/>
    </source>
</evidence>
<dbReference type="PANTHER" id="PTHR22981">
    <property type="entry name" value="3-HYDROXYISOBUTYRATE DEHYDROGENASE-RELATED"/>
    <property type="match status" value="1"/>
</dbReference>
<evidence type="ECO:0000256" key="1">
    <source>
        <dbReference type="ARBA" id="ARBA00005109"/>
    </source>
</evidence>
<dbReference type="RefSeq" id="XP_029215095.1">
    <property type="nucleotide sequence ID" value="XM_029361875.1"/>
</dbReference>
<comment type="pathway">
    <text evidence="1">Amino-acid degradation; L-valine degradation.</text>
</comment>
<evidence type="ECO:0000256" key="3">
    <source>
        <dbReference type="ARBA" id="ARBA00012991"/>
    </source>
</evidence>
<dbReference type="InterPro" id="IPR006115">
    <property type="entry name" value="6PGDH_NADP-bd"/>
</dbReference>
<dbReference type="VEuPathDB" id="ToxoDB:BESB_032830"/>